<keyword evidence="1" id="KW-0812">Transmembrane</keyword>
<keyword evidence="1" id="KW-1133">Transmembrane helix</keyword>
<proteinExistence type="predicted"/>
<protein>
    <submittedName>
        <fullName evidence="2">Uncharacterized protein</fullName>
    </submittedName>
</protein>
<feature type="transmembrane region" description="Helical" evidence="1">
    <location>
        <begin position="37"/>
        <end position="57"/>
    </location>
</feature>
<dbReference type="EMBL" id="JBBPBM010000001">
    <property type="protein sequence ID" value="KAK8600867.1"/>
    <property type="molecule type" value="Genomic_DNA"/>
</dbReference>
<keyword evidence="1" id="KW-0472">Membrane</keyword>
<sequence length="142" mass="15464">MALVGRFFLLKCLAICILLLLCLVALALRRHLSSLALHPPLGLALLFQSLFSILLVAKNGLPRMIGACSSVSQYRIRKSARNINFSTCTSMSSIFPSGCTYEQSACCSITVVGLASPMPSFWKTDLGIRLMFAPRSHKAVVE</sequence>
<evidence type="ECO:0000313" key="3">
    <source>
        <dbReference type="Proteomes" id="UP001472677"/>
    </source>
</evidence>
<name>A0ABR2GD75_9ROSI</name>
<accession>A0ABR2GD75</accession>
<evidence type="ECO:0000256" key="1">
    <source>
        <dbReference type="SAM" id="Phobius"/>
    </source>
</evidence>
<organism evidence="2 3">
    <name type="scientific">Hibiscus sabdariffa</name>
    <name type="common">roselle</name>
    <dbReference type="NCBI Taxonomy" id="183260"/>
    <lineage>
        <taxon>Eukaryota</taxon>
        <taxon>Viridiplantae</taxon>
        <taxon>Streptophyta</taxon>
        <taxon>Embryophyta</taxon>
        <taxon>Tracheophyta</taxon>
        <taxon>Spermatophyta</taxon>
        <taxon>Magnoliopsida</taxon>
        <taxon>eudicotyledons</taxon>
        <taxon>Gunneridae</taxon>
        <taxon>Pentapetalae</taxon>
        <taxon>rosids</taxon>
        <taxon>malvids</taxon>
        <taxon>Malvales</taxon>
        <taxon>Malvaceae</taxon>
        <taxon>Malvoideae</taxon>
        <taxon>Hibiscus</taxon>
    </lineage>
</organism>
<evidence type="ECO:0000313" key="2">
    <source>
        <dbReference type="EMBL" id="KAK8600867.1"/>
    </source>
</evidence>
<dbReference type="Proteomes" id="UP001472677">
    <property type="component" value="Unassembled WGS sequence"/>
</dbReference>
<reference evidence="2 3" key="1">
    <citation type="journal article" date="2024" name="G3 (Bethesda)">
        <title>Genome assembly of Hibiscus sabdariffa L. provides insights into metabolisms of medicinal natural products.</title>
        <authorList>
            <person name="Kim T."/>
        </authorList>
    </citation>
    <scope>NUCLEOTIDE SEQUENCE [LARGE SCALE GENOMIC DNA]</scope>
    <source>
        <strain evidence="2">TK-2024</strain>
        <tissue evidence="2">Old leaves</tissue>
    </source>
</reference>
<comment type="caution">
    <text evidence="2">The sequence shown here is derived from an EMBL/GenBank/DDBJ whole genome shotgun (WGS) entry which is preliminary data.</text>
</comment>
<keyword evidence="3" id="KW-1185">Reference proteome</keyword>
<gene>
    <name evidence="2" type="ORF">V6N12_050715</name>
</gene>